<evidence type="ECO:0000313" key="4">
    <source>
        <dbReference type="Proteomes" id="UP000316096"/>
    </source>
</evidence>
<dbReference type="InterPro" id="IPR018309">
    <property type="entry name" value="Tscrpt_reg_PadR_C"/>
</dbReference>
<dbReference type="OrthoDB" id="3186544at2"/>
<protein>
    <submittedName>
        <fullName evidence="3">DNA-binding PadR family transcriptional regulator</fullName>
    </submittedName>
</protein>
<reference evidence="3 4" key="1">
    <citation type="submission" date="2019-06" db="EMBL/GenBank/DDBJ databases">
        <title>Sequencing the genomes of 1000 actinobacteria strains.</title>
        <authorList>
            <person name="Klenk H.-P."/>
        </authorList>
    </citation>
    <scope>NUCLEOTIDE SEQUENCE [LARGE SCALE GENOMIC DNA]</scope>
    <source>
        <strain evidence="3 4">DSM 102200</strain>
    </source>
</reference>
<comment type="caution">
    <text evidence="3">The sequence shown here is derived from an EMBL/GenBank/DDBJ whole genome shotgun (WGS) entry which is preliminary data.</text>
</comment>
<evidence type="ECO:0000313" key="3">
    <source>
        <dbReference type="EMBL" id="TQL96293.1"/>
    </source>
</evidence>
<dbReference type="PANTHER" id="PTHR43252:SF6">
    <property type="entry name" value="NEGATIVE TRANSCRIPTION REGULATOR PADR"/>
    <property type="match status" value="1"/>
</dbReference>
<sequence>MRSVLLALLAKESAHGYELKQALEHTFGSAYPSPNIGQIYVTLGRLEKDGLVRSQDVTQSDRPNKRVYELTPAGREAVAEWLDTSGDGPRPRTDFFVKLALVPLTGTADRMTLINRQRRHCLNLMRGLSEPGHPEESDNPIASLLIEGAQLHLQADLEWLERCQEALT</sequence>
<accession>A0A543CGQ8</accession>
<gene>
    <name evidence="3" type="ORF">FB559_1819</name>
</gene>
<dbReference type="GO" id="GO:0003677">
    <property type="term" value="F:DNA binding"/>
    <property type="evidence" value="ECO:0007669"/>
    <property type="project" value="UniProtKB-KW"/>
</dbReference>
<dbReference type="InterPro" id="IPR036388">
    <property type="entry name" value="WH-like_DNA-bd_sf"/>
</dbReference>
<dbReference type="Gene3D" id="1.10.10.10">
    <property type="entry name" value="Winged helix-like DNA-binding domain superfamily/Winged helix DNA-binding domain"/>
    <property type="match status" value="1"/>
</dbReference>
<dbReference type="InterPro" id="IPR005149">
    <property type="entry name" value="Tscrpt_reg_PadR_N"/>
</dbReference>
<dbReference type="AlphaFoldDB" id="A0A543CGQ8"/>
<dbReference type="Proteomes" id="UP000316096">
    <property type="component" value="Unassembled WGS sequence"/>
</dbReference>
<keyword evidence="3" id="KW-0238">DNA-binding</keyword>
<dbReference type="SUPFAM" id="SSF46785">
    <property type="entry name" value="Winged helix' DNA-binding domain"/>
    <property type="match status" value="1"/>
</dbReference>
<keyword evidence="4" id="KW-1185">Reference proteome</keyword>
<dbReference type="InterPro" id="IPR036390">
    <property type="entry name" value="WH_DNA-bd_sf"/>
</dbReference>
<name>A0A543CGQ8_9ACTN</name>
<evidence type="ECO:0000259" key="2">
    <source>
        <dbReference type="Pfam" id="PF10400"/>
    </source>
</evidence>
<feature type="domain" description="Transcription regulator PadR N-terminal" evidence="1">
    <location>
        <begin position="5"/>
        <end position="79"/>
    </location>
</feature>
<evidence type="ECO:0000259" key="1">
    <source>
        <dbReference type="Pfam" id="PF03551"/>
    </source>
</evidence>
<dbReference type="Pfam" id="PF10400">
    <property type="entry name" value="Vir_act_alpha_C"/>
    <property type="match status" value="1"/>
</dbReference>
<dbReference type="EMBL" id="VFOZ01000001">
    <property type="protein sequence ID" value="TQL96293.1"/>
    <property type="molecule type" value="Genomic_DNA"/>
</dbReference>
<dbReference type="PANTHER" id="PTHR43252">
    <property type="entry name" value="TRANSCRIPTIONAL REGULATOR YQJI"/>
    <property type="match status" value="1"/>
</dbReference>
<feature type="domain" description="Transcription regulator PadR C-terminal" evidence="2">
    <location>
        <begin position="92"/>
        <end position="167"/>
    </location>
</feature>
<proteinExistence type="predicted"/>
<organism evidence="3 4">
    <name type="scientific">Actinoallomurus bryophytorum</name>
    <dbReference type="NCBI Taxonomy" id="1490222"/>
    <lineage>
        <taxon>Bacteria</taxon>
        <taxon>Bacillati</taxon>
        <taxon>Actinomycetota</taxon>
        <taxon>Actinomycetes</taxon>
        <taxon>Streptosporangiales</taxon>
        <taxon>Thermomonosporaceae</taxon>
        <taxon>Actinoallomurus</taxon>
    </lineage>
</organism>
<dbReference type="Pfam" id="PF03551">
    <property type="entry name" value="PadR"/>
    <property type="match status" value="1"/>
</dbReference>